<dbReference type="KEGG" id="mcob:NCTC10184_00227"/>
<dbReference type="EMBL" id="LR215043">
    <property type="protein sequence ID" value="VEU78010.1"/>
    <property type="molecule type" value="Genomic_DNA"/>
</dbReference>
<organism evidence="1 2">
    <name type="scientific">Mycoplasmopsis columbinasalis</name>
    <dbReference type="NCBI Taxonomy" id="114880"/>
    <lineage>
        <taxon>Bacteria</taxon>
        <taxon>Bacillati</taxon>
        <taxon>Mycoplasmatota</taxon>
        <taxon>Mycoplasmoidales</taxon>
        <taxon>Metamycoplasmataceae</taxon>
        <taxon>Mycoplasmopsis</taxon>
    </lineage>
</organism>
<dbReference type="AlphaFoldDB" id="A0A449B9Z0"/>
<evidence type="ECO:0000313" key="1">
    <source>
        <dbReference type="EMBL" id="VEU78010.1"/>
    </source>
</evidence>
<name>A0A449B9Z0_9BACT</name>
<reference evidence="1 2" key="1">
    <citation type="submission" date="2019-01" db="EMBL/GenBank/DDBJ databases">
        <authorList>
            <consortium name="Pathogen Informatics"/>
        </authorList>
    </citation>
    <scope>NUCLEOTIDE SEQUENCE [LARGE SCALE GENOMIC DNA]</scope>
    <source>
        <strain evidence="1 2">NCTC10184</strain>
    </source>
</reference>
<protein>
    <submittedName>
        <fullName evidence="1">Uncharacterized protein</fullName>
    </submittedName>
</protein>
<keyword evidence="2" id="KW-1185">Reference proteome</keyword>
<dbReference type="Proteomes" id="UP000290876">
    <property type="component" value="Chromosome"/>
</dbReference>
<gene>
    <name evidence="1" type="ORF">NCTC10184_00227</name>
</gene>
<dbReference type="OrthoDB" id="399212at2"/>
<evidence type="ECO:0000313" key="2">
    <source>
        <dbReference type="Proteomes" id="UP000290876"/>
    </source>
</evidence>
<dbReference type="RefSeq" id="WP_129622862.1">
    <property type="nucleotide sequence ID" value="NZ_LR215043.1"/>
</dbReference>
<sequence length="142" mass="16561">MKLKFKSKSLQLDEPKVIEFVVPCEYEIFVDDEDDNKEYHTYHFKEPTNGEMNRIEIHPEQINIFAGPTTLSMKLGQKYNNSYIKVDGNKFLLISELLKTQIEEHNKTFEYNLFSANHDLIGKFEVSIITDPEVDTPEEAQA</sequence>
<accession>A0A449B9Z0</accession>
<proteinExistence type="predicted"/>